<sequence>MRELNANIHFLPKHKEPDQRLIAHACALAALARTECFQIARALEAGGLSRLDVCRMTGLSIIEVAAAMASLVAHGLILALRQGSETVYELAHPRLGEVILLAEELSGSRSCHSAC</sequence>
<evidence type="ECO:0008006" key="3">
    <source>
        <dbReference type="Google" id="ProtNLM"/>
    </source>
</evidence>
<dbReference type="InterPro" id="IPR036390">
    <property type="entry name" value="WH_DNA-bd_sf"/>
</dbReference>
<reference evidence="1 2" key="1">
    <citation type="submission" date="2020-12" db="EMBL/GenBank/DDBJ databases">
        <authorList>
            <person name="Zheng R.K."/>
            <person name="Sun C.M."/>
        </authorList>
    </citation>
    <scope>NUCLEOTIDE SEQUENCE [LARGE SCALE GENOMIC DNA]</scope>
    <source>
        <strain evidence="1 2">ZRK001</strain>
    </source>
</reference>
<dbReference type="EMBL" id="CP066786">
    <property type="protein sequence ID" value="QQM30839.1"/>
    <property type="molecule type" value="Genomic_DNA"/>
</dbReference>
<organism evidence="1 2">
    <name type="scientific">Martelella lutilitoris</name>
    <dbReference type="NCBI Taxonomy" id="2583532"/>
    <lineage>
        <taxon>Bacteria</taxon>
        <taxon>Pseudomonadati</taxon>
        <taxon>Pseudomonadota</taxon>
        <taxon>Alphaproteobacteria</taxon>
        <taxon>Hyphomicrobiales</taxon>
        <taxon>Aurantimonadaceae</taxon>
        <taxon>Martelella</taxon>
    </lineage>
</organism>
<dbReference type="AlphaFoldDB" id="A0A7T7HKM1"/>
<evidence type="ECO:0000313" key="1">
    <source>
        <dbReference type="EMBL" id="QQM30839.1"/>
    </source>
</evidence>
<proteinExistence type="predicted"/>
<name>A0A7T7HKM1_9HYPH</name>
<protein>
    <recommendedName>
        <fullName evidence="3">Helix-turn-helix transcriptional regulator</fullName>
    </recommendedName>
</protein>
<accession>A0A7T7HKM1</accession>
<dbReference type="SUPFAM" id="SSF46785">
    <property type="entry name" value="Winged helix' DNA-binding domain"/>
    <property type="match status" value="1"/>
</dbReference>
<gene>
    <name evidence="1" type="ORF">JET14_01200</name>
</gene>
<dbReference type="KEGG" id="mlut:JET14_01200"/>
<dbReference type="Proteomes" id="UP000596083">
    <property type="component" value="Chromosome"/>
</dbReference>
<dbReference type="InterPro" id="IPR036388">
    <property type="entry name" value="WH-like_DNA-bd_sf"/>
</dbReference>
<dbReference type="RefSeq" id="WP_200336444.1">
    <property type="nucleotide sequence ID" value="NZ_CP066786.1"/>
</dbReference>
<evidence type="ECO:0000313" key="2">
    <source>
        <dbReference type="Proteomes" id="UP000596083"/>
    </source>
</evidence>
<dbReference type="Gene3D" id="1.10.10.10">
    <property type="entry name" value="Winged helix-like DNA-binding domain superfamily/Winged helix DNA-binding domain"/>
    <property type="match status" value="1"/>
</dbReference>